<dbReference type="PANTHER" id="PTHR42872">
    <property type="entry name" value="PROTEIN-GLUTAMATE METHYLESTERASE/PROTEIN-GLUTAMINE GLUTAMINASE"/>
    <property type="match status" value="1"/>
</dbReference>
<evidence type="ECO:0000259" key="6">
    <source>
        <dbReference type="PROSITE" id="PS50122"/>
    </source>
</evidence>
<comment type="caution">
    <text evidence="4">Lacks conserved residue(s) required for the propagation of feature annotation.</text>
</comment>
<feature type="compositionally biased region" description="Polar residues" evidence="5">
    <location>
        <begin position="144"/>
        <end position="154"/>
    </location>
</feature>
<comment type="catalytic activity">
    <reaction evidence="3">
        <text>[protein]-L-glutamate 5-O-methyl ester + H2O = L-glutamyl-[protein] + methanol + H(+)</text>
        <dbReference type="Rhea" id="RHEA:23236"/>
        <dbReference type="Rhea" id="RHEA-COMP:10208"/>
        <dbReference type="Rhea" id="RHEA-COMP:10311"/>
        <dbReference type="ChEBI" id="CHEBI:15377"/>
        <dbReference type="ChEBI" id="CHEBI:15378"/>
        <dbReference type="ChEBI" id="CHEBI:17790"/>
        <dbReference type="ChEBI" id="CHEBI:29973"/>
        <dbReference type="ChEBI" id="CHEBI:82795"/>
        <dbReference type="EC" id="3.1.1.61"/>
    </reaction>
</comment>
<feature type="compositionally biased region" description="Acidic residues" evidence="5">
    <location>
        <begin position="113"/>
        <end position="124"/>
    </location>
</feature>
<feature type="region of interest" description="Disordered" evidence="5">
    <location>
        <begin position="66"/>
        <end position="161"/>
    </location>
</feature>
<evidence type="ECO:0000256" key="2">
    <source>
        <dbReference type="ARBA" id="ARBA00039140"/>
    </source>
</evidence>
<evidence type="ECO:0000313" key="7">
    <source>
        <dbReference type="EMBL" id="MCP1374035.1"/>
    </source>
</evidence>
<evidence type="ECO:0000313" key="8">
    <source>
        <dbReference type="Proteomes" id="UP001204615"/>
    </source>
</evidence>
<sequence>MVERVGADVLVINLGDDVDEVMDRLDSAIEGDHPRVVFNEAESSRALDGWARARWARHLAAKVLASQDVDPPRPPGVVDVPATESPEAVQSGMQGVGDAAEDESSPSGHDAEVAAESESLEAELEALLSGAPLPGDDPLAGDTATATAPVTASQPLEGDDTLDDFELDELLLDSHDHPPLYDGNFTDGATGAVSEEGPVSRAADGVDDGLIEDVLRLADADDHSPHAVPAPPPAGGADELFQRTDGWSLVDDEDTVGPPPLPNPSKPSADEFGIEKISALDFLAPESGDEALNVEPLMTLELVSMEEAVAPKPYESLGGGEMMLEELSGGLSRVVLLGATFASHDSVRSFLSQLPAGMRATIIHVQHQGDRPVDELLQSLAPSCPLNSRVARQGEQARAGDLIVVPADHQLRVTRDGRMELKPAQATPSATPSIDATFSALANVFGVDALAIVFAGQANDAVAGCQAVHDRGGRIWVEDAPGEHFADMVSGVMAEHLVDFSGTPAELAARLIEEY</sequence>
<dbReference type="Proteomes" id="UP001204615">
    <property type="component" value="Unassembled WGS sequence"/>
</dbReference>
<accession>A0ABT1F9I5</accession>
<evidence type="ECO:0000256" key="5">
    <source>
        <dbReference type="SAM" id="MobiDB-lite"/>
    </source>
</evidence>
<feature type="domain" description="CheB-type methylesterase" evidence="6">
    <location>
        <begin position="326"/>
        <end position="479"/>
    </location>
</feature>
<protein>
    <recommendedName>
        <fullName evidence="2">protein-glutamate methylesterase</fullName>
        <ecNumber evidence="2">3.1.1.61</ecNumber>
    </recommendedName>
</protein>
<dbReference type="RefSeq" id="WP_253565875.1">
    <property type="nucleotide sequence ID" value="NZ_JAMZEK010000002.1"/>
</dbReference>
<keyword evidence="8" id="KW-1185">Reference proteome</keyword>
<comment type="caution">
    <text evidence="7">The sequence shown here is derived from an EMBL/GenBank/DDBJ whole genome shotgun (WGS) entry which is preliminary data.</text>
</comment>
<dbReference type="Pfam" id="PF01339">
    <property type="entry name" value="CheB_methylest"/>
    <property type="match status" value="1"/>
</dbReference>
<organism evidence="7 8">
    <name type="scientific">Dyella lutea</name>
    <dbReference type="NCBI Taxonomy" id="2950441"/>
    <lineage>
        <taxon>Bacteria</taxon>
        <taxon>Pseudomonadati</taxon>
        <taxon>Pseudomonadota</taxon>
        <taxon>Gammaproteobacteria</taxon>
        <taxon>Lysobacterales</taxon>
        <taxon>Rhodanobacteraceae</taxon>
        <taxon>Dyella</taxon>
    </lineage>
</organism>
<feature type="compositionally biased region" description="Low complexity" evidence="5">
    <location>
        <begin position="125"/>
        <end position="134"/>
    </location>
</feature>
<dbReference type="InterPro" id="IPR000673">
    <property type="entry name" value="Sig_transdc_resp-reg_Me-estase"/>
</dbReference>
<dbReference type="EMBL" id="JAMZEK010000002">
    <property type="protein sequence ID" value="MCP1374035.1"/>
    <property type="molecule type" value="Genomic_DNA"/>
</dbReference>
<gene>
    <name evidence="7" type="ORF">NC595_08160</name>
</gene>
<name>A0ABT1F9I5_9GAMM</name>
<dbReference type="SUPFAM" id="SSF52738">
    <property type="entry name" value="Methylesterase CheB, C-terminal domain"/>
    <property type="match status" value="1"/>
</dbReference>
<evidence type="ECO:0000256" key="1">
    <source>
        <dbReference type="ARBA" id="ARBA00022801"/>
    </source>
</evidence>
<proteinExistence type="predicted"/>
<feature type="region of interest" description="Disordered" evidence="5">
    <location>
        <begin position="249"/>
        <end position="270"/>
    </location>
</feature>
<dbReference type="Gene3D" id="3.40.50.180">
    <property type="entry name" value="Methylesterase CheB, C-terminal domain"/>
    <property type="match status" value="1"/>
</dbReference>
<reference evidence="7 8" key="1">
    <citation type="submission" date="2022-06" db="EMBL/GenBank/DDBJ databases">
        <title>Dyella sp. Sa strain:Sa Genome sequencing.</title>
        <authorList>
            <person name="Park S."/>
        </authorList>
    </citation>
    <scope>NUCLEOTIDE SEQUENCE [LARGE SCALE GENOMIC DNA]</scope>
    <source>
        <strain evidence="7 8">Sa</strain>
    </source>
</reference>
<keyword evidence="1" id="KW-0378">Hydrolase</keyword>
<dbReference type="EC" id="3.1.1.61" evidence="2"/>
<dbReference type="InterPro" id="IPR035909">
    <property type="entry name" value="CheB_C"/>
</dbReference>
<dbReference type="PANTHER" id="PTHR42872:SF6">
    <property type="entry name" value="PROTEIN-GLUTAMATE METHYLESTERASE_PROTEIN-GLUTAMINE GLUTAMINASE"/>
    <property type="match status" value="1"/>
</dbReference>
<dbReference type="PROSITE" id="PS50122">
    <property type="entry name" value="CHEB"/>
    <property type="match status" value="1"/>
</dbReference>
<evidence type="ECO:0000256" key="3">
    <source>
        <dbReference type="ARBA" id="ARBA00048267"/>
    </source>
</evidence>
<evidence type="ECO:0000256" key="4">
    <source>
        <dbReference type="PROSITE-ProRule" id="PRU00050"/>
    </source>
</evidence>